<evidence type="ECO:0000256" key="1">
    <source>
        <dbReference type="ARBA" id="ARBA00022603"/>
    </source>
</evidence>
<dbReference type="PANTHER" id="PTHR43542">
    <property type="entry name" value="METHYLTRANSFERASE"/>
    <property type="match status" value="1"/>
</dbReference>
<accession>A0A385YRM2</accession>
<gene>
    <name evidence="3" type="primary">rsmD</name>
    <name evidence="3" type="ORF">D3873_04320</name>
</gene>
<dbReference type="CDD" id="cd02440">
    <property type="entry name" value="AdoMet_MTases"/>
    <property type="match status" value="1"/>
</dbReference>
<keyword evidence="2 3" id="KW-0808">Transferase</keyword>
<evidence type="ECO:0000256" key="2">
    <source>
        <dbReference type="ARBA" id="ARBA00022679"/>
    </source>
</evidence>
<dbReference type="EC" id="2.1.1.171" evidence="3"/>
<dbReference type="SUPFAM" id="SSF53335">
    <property type="entry name" value="S-adenosyl-L-methionine-dependent methyltransferases"/>
    <property type="match status" value="1"/>
</dbReference>
<sequence length="185" mass="20929">MRVISGDCKGIPLRAVPGTNTRPTTDKVKESMFNIIGPYFDGGFVVDLFAGSGSLGIEALSRGMDHGYFVDRDRKAVQTIQQNLEKCRLLERATILPLDAKKAVERLAEIEEKIDLLFVDPPYKELRFYTLVEKLDELALLSERTTVVCEHDKGNTLPLTFGNFRCTRTEIYGQIALSFYHHEEN</sequence>
<name>A0A385YRM2_9BACL</name>
<dbReference type="Gene3D" id="3.40.50.150">
    <property type="entry name" value="Vaccinia Virus protein VP39"/>
    <property type="match status" value="1"/>
</dbReference>
<evidence type="ECO:0000313" key="4">
    <source>
        <dbReference type="Proteomes" id="UP000265725"/>
    </source>
</evidence>
<evidence type="ECO:0000313" key="3">
    <source>
        <dbReference type="EMBL" id="AYC29141.1"/>
    </source>
</evidence>
<dbReference type="OrthoDB" id="9803017at2"/>
<keyword evidence="1 3" id="KW-0489">Methyltransferase</keyword>
<dbReference type="NCBIfam" id="TIGR00095">
    <property type="entry name" value="16S rRNA (guanine(966)-N(2))-methyltransferase RsmD"/>
    <property type="match status" value="1"/>
</dbReference>
<dbReference type="EMBL" id="CP032418">
    <property type="protein sequence ID" value="AYC29141.1"/>
    <property type="molecule type" value="Genomic_DNA"/>
</dbReference>
<dbReference type="InterPro" id="IPR002052">
    <property type="entry name" value="DNA_methylase_N6_adenine_CS"/>
</dbReference>
<protein>
    <submittedName>
        <fullName evidence="3">16S rRNA (Guanine(966)-N(2))-methyltransferase RsmD</fullName>
        <ecNumber evidence="3">2.1.1.171</ecNumber>
    </submittedName>
</protein>
<dbReference type="InterPro" id="IPR029063">
    <property type="entry name" value="SAM-dependent_MTases_sf"/>
</dbReference>
<dbReference type="PROSITE" id="PS00092">
    <property type="entry name" value="N6_MTASE"/>
    <property type="match status" value="1"/>
</dbReference>
<reference evidence="4" key="1">
    <citation type="submission" date="2018-09" db="EMBL/GenBank/DDBJ databases">
        <authorList>
            <person name="Zhu H."/>
        </authorList>
    </citation>
    <scope>NUCLEOTIDE SEQUENCE [LARGE SCALE GENOMIC DNA]</scope>
    <source>
        <strain evidence="4">K2R23-3</strain>
    </source>
</reference>
<dbReference type="GO" id="GO:0052913">
    <property type="term" value="F:16S rRNA (guanine(966)-N(2))-methyltransferase activity"/>
    <property type="evidence" value="ECO:0007669"/>
    <property type="project" value="UniProtKB-EC"/>
</dbReference>
<dbReference type="Pfam" id="PF03602">
    <property type="entry name" value="Cons_hypoth95"/>
    <property type="match status" value="1"/>
</dbReference>
<dbReference type="InterPro" id="IPR004398">
    <property type="entry name" value="RNA_MeTrfase_RsmD"/>
</dbReference>
<dbReference type="PIRSF" id="PIRSF004553">
    <property type="entry name" value="CHP00095"/>
    <property type="match status" value="1"/>
</dbReference>
<dbReference type="AlphaFoldDB" id="A0A385YRM2"/>
<keyword evidence="4" id="KW-1185">Reference proteome</keyword>
<dbReference type="PANTHER" id="PTHR43542:SF1">
    <property type="entry name" value="METHYLTRANSFERASE"/>
    <property type="match status" value="1"/>
</dbReference>
<dbReference type="KEGG" id="paek:D3873_04320"/>
<organism evidence="3 4">
    <name type="scientific">Paenisporosarcina cavernae</name>
    <dbReference type="NCBI Taxonomy" id="2320858"/>
    <lineage>
        <taxon>Bacteria</taxon>
        <taxon>Bacillati</taxon>
        <taxon>Bacillota</taxon>
        <taxon>Bacilli</taxon>
        <taxon>Bacillales</taxon>
        <taxon>Caryophanaceae</taxon>
        <taxon>Paenisporosarcina</taxon>
    </lineage>
</organism>
<dbReference type="Proteomes" id="UP000265725">
    <property type="component" value="Chromosome"/>
</dbReference>
<proteinExistence type="predicted"/>
<dbReference type="GO" id="GO:0003676">
    <property type="term" value="F:nucleic acid binding"/>
    <property type="evidence" value="ECO:0007669"/>
    <property type="project" value="InterPro"/>
</dbReference>
<dbReference type="RefSeq" id="WP_119882882.1">
    <property type="nucleotide sequence ID" value="NZ_CP032418.1"/>
</dbReference>